<accession>A0A4Y2M4T8</accession>
<dbReference type="InterPro" id="IPR032675">
    <property type="entry name" value="LRR_dom_sf"/>
</dbReference>
<keyword evidence="2" id="KW-1185">Reference proteome</keyword>
<sequence>MEPSSLYETCLKRVAVLLKNGIWRSRRENPFRFMPSTVVDDLVSAMLLLHGPFGFRAADLELLLTSGRLRELKMNAMNVQQELGTALKSLSSACQELKVLHLLRVVSEDPGLSEAIEELLRNSPRLEDVFCCIPFDLTALRKCRELRKMKLSFPPQQRWCDFLERENSSFKPLKYLEVFSIFSTFLPSPCDDMVIILKHCPALTSLGLIESSEALAHLHRTGVSPSELKLRRCLWGIRNKNVINSTLIRDAVLQCPKIEELHFLVNSVESVRYLRDLRNLTFLDIMRNISDKGELGALVISVMETIGRQLKHLSLRFHSRMDISVLLEHCPNLESLQIHGGEFVKFSKAFVSLSNLKRLTLKDNNIGDEKLVLPLLSNCNQITDLFVKDCTAFDDETLKKFLQRNSLTNLKIAYLKNCSLTQHGFKKFLLSASHLEKVEIISRSLHTRGVKQVLRETNHKVVCNKQPELWMDEFFMKKFK</sequence>
<evidence type="ECO:0000313" key="2">
    <source>
        <dbReference type="Proteomes" id="UP000499080"/>
    </source>
</evidence>
<dbReference type="GO" id="GO:0019005">
    <property type="term" value="C:SCF ubiquitin ligase complex"/>
    <property type="evidence" value="ECO:0007669"/>
    <property type="project" value="TreeGrafter"/>
</dbReference>
<dbReference type="GO" id="GO:0031146">
    <property type="term" value="P:SCF-dependent proteasomal ubiquitin-dependent protein catabolic process"/>
    <property type="evidence" value="ECO:0007669"/>
    <property type="project" value="TreeGrafter"/>
</dbReference>
<dbReference type="EMBL" id="BGPR01006733">
    <property type="protein sequence ID" value="GBN21440.1"/>
    <property type="molecule type" value="Genomic_DNA"/>
</dbReference>
<evidence type="ECO:0000313" key="1">
    <source>
        <dbReference type="EMBL" id="GBN21440.1"/>
    </source>
</evidence>
<gene>
    <name evidence="1" type="ORF">AVEN_138790_1</name>
</gene>
<name>A0A4Y2M4T8_ARAVE</name>
<protein>
    <submittedName>
        <fullName evidence="1">Uncharacterized protein</fullName>
    </submittedName>
</protein>
<proteinExistence type="predicted"/>
<dbReference type="OrthoDB" id="550575at2759"/>
<dbReference type="PANTHER" id="PTHR13318">
    <property type="entry name" value="PARTNER OF PAIRED, ISOFORM B-RELATED"/>
    <property type="match status" value="1"/>
</dbReference>
<reference evidence="1 2" key="1">
    <citation type="journal article" date="2019" name="Sci. Rep.">
        <title>Orb-weaving spider Araneus ventricosus genome elucidates the spidroin gene catalogue.</title>
        <authorList>
            <person name="Kono N."/>
            <person name="Nakamura H."/>
            <person name="Ohtoshi R."/>
            <person name="Moran D.A.P."/>
            <person name="Shinohara A."/>
            <person name="Yoshida Y."/>
            <person name="Fujiwara M."/>
            <person name="Mori M."/>
            <person name="Tomita M."/>
            <person name="Arakawa K."/>
        </authorList>
    </citation>
    <scope>NUCLEOTIDE SEQUENCE [LARGE SCALE GENOMIC DNA]</scope>
</reference>
<dbReference type="Gene3D" id="3.80.10.10">
    <property type="entry name" value="Ribonuclease Inhibitor"/>
    <property type="match status" value="1"/>
</dbReference>
<dbReference type="Proteomes" id="UP000499080">
    <property type="component" value="Unassembled WGS sequence"/>
</dbReference>
<comment type="caution">
    <text evidence="1">The sequence shown here is derived from an EMBL/GenBank/DDBJ whole genome shotgun (WGS) entry which is preliminary data.</text>
</comment>
<dbReference type="SUPFAM" id="SSF52047">
    <property type="entry name" value="RNI-like"/>
    <property type="match status" value="1"/>
</dbReference>
<organism evidence="1 2">
    <name type="scientific">Araneus ventricosus</name>
    <name type="common">Orbweaver spider</name>
    <name type="synonym">Epeira ventricosa</name>
    <dbReference type="NCBI Taxonomy" id="182803"/>
    <lineage>
        <taxon>Eukaryota</taxon>
        <taxon>Metazoa</taxon>
        <taxon>Ecdysozoa</taxon>
        <taxon>Arthropoda</taxon>
        <taxon>Chelicerata</taxon>
        <taxon>Arachnida</taxon>
        <taxon>Araneae</taxon>
        <taxon>Araneomorphae</taxon>
        <taxon>Entelegynae</taxon>
        <taxon>Araneoidea</taxon>
        <taxon>Araneidae</taxon>
        <taxon>Araneus</taxon>
    </lineage>
</organism>
<dbReference type="AlphaFoldDB" id="A0A4Y2M4T8"/>